<comment type="caution">
    <text evidence="2">The sequence shown here is derived from an EMBL/GenBank/DDBJ whole genome shotgun (WGS) entry which is preliminary data.</text>
</comment>
<accession>A0AB34IIL4</accession>
<evidence type="ECO:0000313" key="2">
    <source>
        <dbReference type="EMBL" id="KAL1499658.1"/>
    </source>
</evidence>
<feature type="region of interest" description="Disordered" evidence="1">
    <location>
        <begin position="184"/>
        <end position="206"/>
    </location>
</feature>
<organism evidence="2 3">
    <name type="scientific">Prymnesium parvum</name>
    <name type="common">Toxic golden alga</name>
    <dbReference type="NCBI Taxonomy" id="97485"/>
    <lineage>
        <taxon>Eukaryota</taxon>
        <taxon>Haptista</taxon>
        <taxon>Haptophyta</taxon>
        <taxon>Prymnesiophyceae</taxon>
        <taxon>Prymnesiales</taxon>
        <taxon>Prymnesiaceae</taxon>
        <taxon>Prymnesium</taxon>
    </lineage>
</organism>
<keyword evidence="3" id="KW-1185">Reference proteome</keyword>
<dbReference type="EMBL" id="JBGBPQ010000025">
    <property type="protein sequence ID" value="KAL1499658.1"/>
    <property type="molecule type" value="Genomic_DNA"/>
</dbReference>
<sequence>MQEFFFLEPARLQLRRALTCHLASSLPWAALRLRIHRRLLLRPPPTPAALAARLAASHSSGLLPPSSPAASLAGAETIAVCRLPSGSYRPADAPSLLECLAASFVGGTLRAAAAPPPPPRLEALLPPPLPPRLRLPPRLQREAAGWGYGAIDATHATLLHARPPAFLRVLAYAQRLEAQAGGERLLDPSGEGGGGGGGGGGAPPVQLSLHPWTGEWVVRDGAHRTFAARLAGAPLAVKWKLSQREWPSLALSQREALRRRWEGERDRISATVDSRPD</sequence>
<protein>
    <submittedName>
        <fullName evidence="2">Uncharacterized protein</fullName>
    </submittedName>
</protein>
<evidence type="ECO:0000256" key="1">
    <source>
        <dbReference type="SAM" id="MobiDB-lite"/>
    </source>
</evidence>
<name>A0AB34IIL4_PRYPA</name>
<dbReference type="Proteomes" id="UP001515480">
    <property type="component" value="Unassembled WGS sequence"/>
</dbReference>
<reference evidence="2 3" key="1">
    <citation type="journal article" date="2024" name="Science">
        <title>Giant polyketide synthase enzymes in the biosynthesis of giant marine polyether toxins.</title>
        <authorList>
            <person name="Fallon T.R."/>
            <person name="Shende V.V."/>
            <person name="Wierzbicki I.H."/>
            <person name="Pendleton A.L."/>
            <person name="Watervoot N.F."/>
            <person name="Auber R.P."/>
            <person name="Gonzalez D.J."/>
            <person name="Wisecaver J.H."/>
            <person name="Moore B.S."/>
        </authorList>
    </citation>
    <scope>NUCLEOTIDE SEQUENCE [LARGE SCALE GENOMIC DNA]</scope>
    <source>
        <strain evidence="2 3">12B1</strain>
    </source>
</reference>
<proteinExistence type="predicted"/>
<feature type="compositionally biased region" description="Gly residues" evidence="1">
    <location>
        <begin position="190"/>
        <end position="202"/>
    </location>
</feature>
<evidence type="ECO:0000313" key="3">
    <source>
        <dbReference type="Proteomes" id="UP001515480"/>
    </source>
</evidence>
<gene>
    <name evidence="2" type="ORF">AB1Y20_011855</name>
</gene>
<dbReference type="AlphaFoldDB" id="A0AB34IIL4"/>